<dbReference type="SUPFAM" id="SSF52047">
    <property type="entry name" value="RNI-like"/>
    <property type="match status" value="1"/>
</dbReference>
<keyword evidence="2" id="KW-1185">Reference proteome</keyword>
<dbReference type="OrthoDB" id="54871at2759"/>
<name>K0RRQ5_THAOC</name>
<dbReference type="OMA" id="RERSECT"/>
<dbReference type="eggNOG" id="ENOG502QZ1M">
    <property type="taxonomic scope" value="Eukaryota"/>
</dbReference>
<reference evidence="1 2" key="1">
    <citation type="journal article" date="2012" name="Genome Biol.">
        <title>Genome and low-iron response of an oceanic diatom adapted to chronic iron limitation.</title>
        <authorList>
            <person name="Lommer M."/>
            <person name="Specht M."/>
            <person name="Roy A.S."/>
            <person name="Kraemer L."/>
            <person name="Andreson R."/>
            <person name="Gutowska M.A."/>
            <person name="Wolf J."/>
            <person name="Bergner S.V."/>
            <person name="Schilhabel M.B."/>
            <person name="Klostermeier U.C."/>
            <person name="Beiko R.G."/>
            <person name="Rosenstiel P."/>
            <person name="Hippler M."/>
            <person name="Laroche J."/>
        </authorList>
    </citation>
    <scope>NUCLEOTIDE SEQUENCE [LARGE SCALE GENOMIC DNA]</scope>
    <source>
        <strain evidence="1 2">CCMP1005</strain>
    </source>
</reference>
<gene>
    <name evidence="1" type="ORF">THAOC_31783</name>
</gene>
<proteinExistence type="predicted"/>
<accession>K0RRQ5</accession>
<sequence length="352" mass="39471">MSNGREGDGPHIDGLPDHLLVEVASFLDKECRALWAVSMTAPSAHWTASSAVSATGRQILTLQRKNWREEWREVDFGKFLFQPTSLRAHRYFNLDGWAGAGVTKLSLSDDDLKAVLICIDAATSVESLYLSWCHLLTGRGLEPLSGSTALRRIDISIGGRKSSEVDVHCTLELGAVLPVLESIVAKSSNKLRHIQFPKKWRDSKHESLSRFIASYNNMLRMVTHKCCQCNALSSPGIDAEGERYGVQTATCYRCLNNFCDDDDFTCRDEVDKFFGPCTYCAKNFCESHDWLTPPFHTELRERSECTPSKQRSEATFHKVMDAVWLLTNILDARAEGHISDLFYSAQILNPGV</sequence>
<organism evidence="1 2">
    <name type="scientific">Thalassiosira oceanica</name>
    <name type="common">Marine diatom</name>
    <dbReference type="NCBI Taxonomy" id="159749"/>
    <lineage>
        <taxon>Eukaryota</taxon>
        <taxon>Sar</taxon>
        <taxon>Stramenopiles</taxon>
        <taxon>Ochrophyta</taxon>
        <taxon>Bacillariophyta</taxon>
        <taxon>Coscinodiscophyceae</taxon>
        <taxon>Thalassiosirophycidae</taxon>
        <taxon>Thalassiosirales</taxon>
        <taxon>Thalassiosiraceae</taxon>
        <taxon>Thalassiosira</taxon>
    </lineage>
</organism>
<dbReference type="EMBL" id="AGNL01044881">
    <property type="protein sequence ID" value="EJK49347.1"/>
    <property type="molecule type" value="Genomic_DNA"/>
</dbReference>
<dbReference type="Proteomes" id="UP000266841">
    <property type="component" value="Unassembled WGS sequence"/>
</dbReference>
<comment type="caution">
    <text evidence="1">The sequence shown here is derived from an EMBL/GenBank/DDBJ whole genome shotgun (WGS) entry which is preliminary data.</text>
</comment>
<dbReference type="AlphaFoldDB" id="K0RRQ5"/>
<evidence type="ECO:0000313" key="2">
    <source>
        <dbReference type="Proteomes" id="UP000266841"/>
    </source>
</evidence>
<evidence type="ECO:0000313" key="1">
    <source>
        <dbReference type="EMBL" id="EJK49347.1"/>
    </source>
</evidence>
<protein>
    <submittedName>
        <fullName evidence="1">Uncharacterized protein</fullName>
    </submittedName>
</protein>